<dbReference type="AlphaFoldDB" id="A0A915IM90"/>
<dbReference type="Proteomes" id="UP000887565">
    <property type="component" value="Unplaced"/>
</dbReference>
<sequence>PKRVAADSKVHPPTTDLVSLNDKKTSGFSWKSSISSSVWLAKKYQLMVSRKMRYTIKFGLQTLSAEAEMRLMPLYSSLFQVKCSSSHS</sequence>
<name>A0A915IM90_ROMCU</name>
<keyword evidence="1" id="KW-1185">Reference proteome</keyword>
<accession>A0A915IM90</accession>
<evidence type="ECO:0000313" key="2">
    <source>
        <dbReference type="WBParaSite" id="nRc.2.0.1.t14920-RA"/>
    </source>
</evidence>
<proteinExistence type="predicted"/>
<protein>
    <submittedName>
        <fullName evidence="2">Uncharacterized protein</fullName>
    </submittedName>
</protein>
<evidence type="ECO:0000313" key="1">
    <source>
        <dbReference type="Proteomes" id="UP000887565"/>
    </source>
</evidence>
<organism evidence="1 2">
    <name type="scientific">Romanomermis culicivorax</name>
    <name type="common">Nematode worm</name>
    <dbReference type="NCBI Taxonomy" id="13658"/>
    <lineage>
        <taxon>Eukaryota</taxon>
        <taxon>Metazoa</taxon>
        <taxon>Ecdysozoa</taxon>
        <taxon>Nematoda</taxon>
        <taxon>Enoplea</taxon>
        <taxon>Dorylaimia</taxon>
        <taxon>Mermithida</taxon>
        <taxon>Mermithoidea</taxon>
        <taxon>Mermithidae</taxon>
        <taxon>Romanomermis</taxon>
    </lineage>
</organism>
<reference evidence="2" key="1">
    <citation type="submission" date="2022-11" db="UniProtKB">
        <authorList>
            <consortium name="WormBaseParasite"/>
        </authorList>
    </citation>
    <scope>IDENTIFICATION</scope>
</reference>
<dbReference type="WBParaSite" id="nRc.2.0.1.t14920-RA">
    <property type="protein sequence ID" value="nRc.2.0.1.t14920-RA"/>
    <property type="gene ID" value="nRc.2.0.1.g14920"/>
</dbReference>